<dbReference type="GeneID" id="5968430"/>
<dbReference type="RefSeq" id="XP_001791509.1">
    <property type="nucleotide sequence ID" value="XM_001791457.1"/>
</dbReference>
<accession>Q0V576</accession>
<reference evidence="2" key="1">
    <citation type="journal article" date="2007" name="Plant Cell">
        <title>Dothideomycete-plant interactions illuminated by genome sequencing and EST analysis of the wheat pathogen Stagonospora nodorum.</title>
        <authorList>
            <person name="Hane J.K."/>
            <person name="Lowe R.G."/>
            <person name="Solomon P.S."/>
            <person name="Tan K.C."/>
            <person name="Schoch C.L."/>
            <person name="Spatafora J.W."/>
            <person name="Crous P.W."/>
            <person name="Kodira C."/>
            <person name="Birren B.W."/>
            <person name="Galagan J.E."/>
            <person name="Torriani S.F."/>
            <person name="McDonald B.A."/>
            <person name="Oliver R.P."/>
        </authorList>
    </citation>
    <scope>NUCLEOTIDE SEQUENCE [LARGE SCALE GENOMIC DNA]</scope>
    <source>
        <strain evidence="2">SN15 / ATCC MYA-4574 / FGSC 10173</strain>
    </source>
</reference>
<dbReference type="EMBL" id="CH445325">
    <property type="protein sequence ID" value="EAT92333.1"/>
    <property type="molecule type" value="Genomic_DNA"/>
</dbReference>
<gene>
    <name evidence="1" type="ORF">SNOG_00838</name>
</gene>
<evidence type="ECO:0000313" key="1">
    <source>
        <dbReference type="EMBL" id="EAT92333.1"/>
    </source>
</evidence>
<dbReference type="Proteomes" id="UP000001055">
    <property type="component" value="Unassembled WGS sequence"/>
</dbReference>
<dbReference type="KEGG" id="pno:SNOG_00838"/>
<name>Q0V576_PHANO</name>
<organism evidence="1 2">
    <name type="scientific">Phaeosphaeria nodorum (strain SN15 / ATCC MYA-4574 / FGSC 10173)</name>
    <name type="common">Glume blotch fungus</name>
    <name type="synonym">Parastagonospora nodorum</name>
    <dbReference type="NCBI Taxonomy" id="321614"/>
    <lineage>
        <taxon>Eukaryota</taxon>
        <taxon>Fungi</taxon>
        <taxon>Dikarya</taxon>
        <taxon>Ascomycota</taxon>
        <taxon>Pezizomycotina</taxon>
        <taxon>Dothideomycetes</taxon>
        <taxon>Pleosporomycetidae</taxon>
        <taxon>Pleosporales</taxon>
        <taxon>Pleosporineae</taxon>
        <taxon>Phaeosphaeriaceae</taxon>
        <taxon>Parastagonospora</taxon>
    </lineage>
</organism>
<protein>
    <submittedName>
        <fullName evidence="1">Uncharacterized protein</fullName>
    </submittedName>
</protein>
<sequence length="66" mass="7764">MNVMVVSLLHTRRAAARPNHTPFDPRATTSQLKSCRISLSQSSVFPHFTSMTFWFRFQFFRTRPMT</sequence>
<dbReference type="InParanoid" id="Q0V576"/>
<dbReference type="HOGENOM" id="CLU_2831999_0_0_1"/>
<evidence type="ECO:0000313" key="2">
    <source>
        <dbReference type="Proteomes" id="UP000001055"/>
    </source>
</evidence>
<dbReference type="AlphaFoldDB" id="Q0V576"/>
<proteinExistence type="predicted"/>